<feature type="transmembrane region" description="Helical" evidence="7">
    <location>
        <begin position="197"/>
        <end position="215"/>
    </location>
</feature>
<proteinExistence type="inferred from homology"/>
<dbReference type="GO" id="GO:0008324">
    <property type="term" value="F:monoatomic cation transmembrane transporter activity"/>
    <property type="evidence" value="ECO:0007669"/>
    <property type="project" value="InterPro"/>
</dbReference>
<dbReference type="InterPro" id="IPR027470">
    <property type="entry name" value="Cation_efflux_CTD"/>
</dbReference>
<organism evidence="10 11">
    <name type="scientific">Acetivibrio mesophilus</name>
    <dbReference type="NCBI Taxonomy" id="2487273"/>
    <lineage>
        <taxon>Bacteria</taxon>
        <taxon>Bacillati</taxon>
        <taxon>Bacillota</taxon>
        <taxon>Clostridia</taxon>
        <taxon>Eubacteriales</taxon>
        <taxon>Oscillospiraceae</taxon>
        <taxon>Acetivibrio</taxon>
    </lineage>
</organism>
<evidence type="ECO:0000259" key="8">
    <source>
        <dbReference type="Pfam" id="PF01545"/>
    </source>
</evidence>
<dbReference type="Pfam" id="PF01545">
    <property type="entry name" value="Cation_efflux"/>
    <property type="match status" value="1"/>
</dbReference>
<dbReference type="SUPFAM" id="SSF160240">
    <property type="entry name" value="Cation efflux protein cytoplasmic domain-like"/>
    <property type="match status" value="1"/>
</dbReference>
<feature type="transmembrane region" description="Helical" evidence="7">
    <location>
        <begin position="24"/>
        <end position="43"/>
    </location>
</feature>
<dbReference type="PANTHER" id="PTHR43840">
    <property type="entry name" value="MITOCHONDRIAL METAL TRANSPORTER 1-RELATED"/>
    <property type="match status" value="1"/>
</dbReference>
<sequence length="312" mass="34250">MIKLIIKWFIKDYRNVTDKKVRESYGVLSGVIGIVCNIFLFMLKITTGLFINSIAVISDAFNNLSDMGSSLVAILGVKLSNRPPDDEHPHGHGRYEYISSLVVSFIIFAVGLELLRNSFGKIMKPEEVTFNTISILILIISILIKLWMFSYNRYIGKTINSGINKATAQDSLNDFIATTAVVAGTLIGSFVRFPLDGIMGLIISALIMYTGFSIAKDSVDLLLGVCPDTELINSINSYVLGGKNIKGIHDLKVHDYGPGRISASIHAEVSEGANIVEIHSVIDEIEQKIKNELGVDIVIHMDPVGETNEDSE</sequence>
<name>A0A4Q0I8F9_9FIRM</name>
<dbReference type="InterPro" id="IPR050291">
    <property type="entry name" value="CDF_Transporter"/>
</dbReference>
<feature type="domain" description="Cation efflux protein cytoplasmic" evidence="9">
    <location>
        <begin position="227"/>
        <end position="303"/>
    </location>
</feature>
<dbReference type="GO" id="GO:0016020">
    <property type="term" value="C:membrane"/>
    <property type="evidence" value="ECO:0007669"/>
    <property type="project" value="UniProtKB-SubCell"/>
</dbReference>
<gene>
    <name evidence="10" type="ORF">EFD62_02210</name>
</gene>
<dbReference type="InterPro" id="IPR036837">
    <property type="entry name" value="Cation_efflux_CTD_sf"/>
</dbReference>
<keyword evidence="11" id="KW-1185">Reference proteome</keyword>
<dbReference type="Gene3D" id="1.20.1510.10">
    <property type="entry name" value="Cation efflux protein transmembrane domain"/>
    <property type="match status" value="1"/>
</dbReference>
<comment type="caution">
    <text evidence="10">The sequence shown here is derived from an EMBL/GenBank/DDBJ whole genome shotgun (WGS) entry which is preliminary data.</text>
</comment>
<evidence type="ECO:0000256" key="6">
    <source>
        <dbReference type="ARBA" id="ARBA00023136"/>
    </source>
</evidence>
<keyword evidence="5 7" id="KW-1133">Transmembrane helix</keyword>
<accession>A0A4Q0I8F9</accession>
<dbReference type="Proteomes" id="UP000289166">
    <property type="component" value="Unassembled WGS sequence"/>
</dbReference>
<comment type="similarity">
    <text evidence="2">Belongs to the cation diffusion facilitator (CDF) transporter (TC 2.A.4) family.</text>
</comment>
<evidence type="ECO:0000256" key="3">
    <source>
        <dbReference type="ARBA" id="ARBA00022448"/>
    </source>
</evidence>
<evidence type="ECO:0000313" key="10">
    <source>
        <dbReference type="EMBL" id="RXE60754.1"/>
    </source>
</evidence>
<dbReference type="InterPro" id="IPR027469">
    <property type="entry name" value="Cation_efflux_TMD_sf"/>
</dbReference>
<dbReference type="InterPro" id="IPR058533">
    <property type="entry name" value="Cation_efflux_TM"/>
</dbReference>
<evidence type="ECO:0000256" key="4">
    <source>
        <dbReference type="ARBA" id="ARBA00022692"/>
    </source>
</evidence>
<dbReference type="FunFam" id="1.20.1510.10:FF:000006">
    <property type="entry name" value="Divalent cation efflux transporter"/>
    <property type="match status" value="1"/>
</dbReference>
<feature type="domain" description="Cation efflux protein transmembrane" evidence="8">
    <location>
        <begin position="32"/>
        <end position="223"/>
    </location>
</feature>
<reference evidence="11" key="1">
    <citation type="submission" date="2018-11" db="EMBL/GenBank/DDBJ databases">
        <title>Genome sequencing of a novel mesophilic and cellulolytic organism within the genus Hungateiclostridium.</title>
        <authorList>
            <person name="Rettenmaier R."/>
            <person name="Liebl W."/>
            <person name="Zverlov V."/>
        </authorList>
    </citation>
    <scope>NUCLEOTIDE SEQUENCE [LARGE SCALE GENOMIC DNA]</scope>
    <source>
        <strain evidence="11">N2K1</strain>
    </source>
</reference>
<dbReference type="AlphaFoldDB" id="A0A4Q0I8F9"/>
<evidence type="ECO:0000256" key="7">
    <source>
        <dbReference type="SAM" id="Phobius"/>
    </source>
</evidence>
<keyword evidence="3" id="KW-0813">Transport</keyword>
<dbReference type="Gene3D" id="3.30.70.1350">
    <property type="entry name" value="Cation efflux protein, cytoplasmic domain"/>
    <property type="match status" value="1"/>
</dbReference>
<dbReference type="SUPFAM" id="SSF161111">
    <property type="entry name" value="Cation efflux protein transmembrane domain-like"/>
    <property type="match status" value="1"/>
</dbReference>
<dbReference type="RefSeq" id="WP_128705667.1">
    <property type="nucleotide sequence ID" value="NZ_RLII01000001.1"/>
</dbReference>
<dbReference type="EMBL" id="RLII01000001">
    <property type="protein sequence ID" value="RXE60754.1"/>
    <property type="molecule type" value="Genomic_DNA"/>
</dbReference>
<evidence type="ECO:0000256" key="5">
    <source>
        <dbReference type="ARBA" id="ARBA00022989"/>
    </source>
</evidence>
<feature type="transmembrane region" description="Helical" evidence="7">
    <location>
        <begin position="128"/>
        <end position="151"/>
    </location>
</feature>
<keyword evidence="4 7" id="KW-0812">Transmembrane</keyword>
<evidence type="ECO:0000256" key="2">
    <source>
        <dbReference type="ARBA" id="ARBA00008114"/>
    </source>
</evidence>
<dbReference type="PANTHER" id="PTHR43840:SF15">
    <property type="entry name" value="MITOCHONDRIAL METAL TRANSPORTER 1-RELATED"/>
    <property type="match status" value="1"/>
</dbReference>
<evidence type="ECO:0000259" key="9">
    <source>
        <dbReference type="Pfam" id="PF16916"/>
    </source>
</evidence>
<protein>
    <submittedName>
        <fullName evidence="10">Cation transporter</fullName>
    </submittedName>
</protein>
<dbReference type="Pfam" id="PF16916">
    <property type="entry name" value="ZT_dimer"/>
    <property type="match status" value="1"/>
</dbReference>
<evidence type="ECO:0000256" key="1">
    <source>
        <dbReference type="ARBA" id="ARBA00004141"/>
    </source>
</evidence>
<keyword evidence="6 7" id="KW-0472">Membrane</keyword>
<dbReference type="NCBIfam" id="TIGR01297">
    <property type="entry name" value="CDF"/>
    <property type="match status" value="1"/>
</dbReference>
<evidence type="ECO:0000313" key="11">
    <source>
        <dbReference type="Proteomes" id="UP000289166"/>
    </source>
</evidence>
<dbReference type="OrthoDB" id="9806522at2"/>
<comment type="subcellular location">
    <subcellularLocation>
        <location evidence="1">Membrane</location>
        <topology evidence="1">Multi-pass membrane protein</topology>
    </subcellularLocation>
</comment>
<feature type="transmembrane region" description="Helical" evidence="7">
    <location>
        <begin position="97"/>
        <end position="116"/>
    </location>
</feature>
<dbReference type="InterPro" id="IPR002524">
    <property type="entry name" value="Cation_efflux"/>
</dbReference>